<evidence type="ECO:0000256" key="2">
    <source>
        <dbReference type="SAM" id="SignalP"/>
    </source>
</evidence>
<keyword evidence="2" id="KW-0732">Signal</keyword>
<dbReference type="OrthoDB" id="204487at2759"/>
<evidence type="ECO:0000313" key="3">
    <source>
        <dbReference type="EMBL" id="EGB04890.1"/>
    </source>
</evidence>
<feature type="region of interest" description="Disordered" evidence="1">
    <location>
        <begin position="431"/>
        <end position="554"/>
    </location>
</feature>
<dbReference type="EMBL" id="GL833146">
    <property type="protein sequence ID" value="EGB04890.1"/>
    <property type="molecule type" value="Genomic_DNA"/>
</dbReference>
<dbReference type="RefSeq" id="XP_009040446.1">
    <property type="nucleotide sequence ID" value="XM_009042198.1"/>
</dbReference>
<proteinExistence type="predicted"/>
<dbReference type="AlphaFoldDB" id="F0YJ62"/>
<evidence type="ECO:0000313" key="4">
    <source>
        <dbReference type="Proteomes" id="UP000002729"/>
    </source>
</evidence>
<gene>
    <name evidence="3" type="ORF">AURANDRAFT_66889</name>
</gene>
<dbReference type="InParanoid" id="F0YJ62"/>
<name>F0YJ62_AURAN</name>
<dbReference type="Proteomes" id="UP000002729">
    <property type="component" value="Unassembled WGS sequence"/>
</dbReference>
<keyword evidence="4" id="KW-1185">Reference proteome</keyword>
<sequence>MRRLPLLLAAIICAANSQQCPPLGAMGRTSSDPSLMAAAKREIHASLARDGKAASAQHALEDVLWNKKETVLILDNRVIVDRSFLRHAKHPAHAALAASVGARRALPNAAYRFSAGTRGVKRSGCRRPFPLAVITKMTGYDQCGVLVPNPYFGPDLDAYARQTGEARALARARPLASRVGRALWRGNISSRACDKELGNRARLAATALSVDFPDLFDARCPPGGCDPRPPSEPCDEADVAARILADYGGSAAPTFANYTATMVAAAADPAAYLVGGYVPPSKFSDWKYALHLPGAFTGSYSRNLNKLWALGSVVLLWAAPYVEFYFPGLSHGATHLAVDACTAPRAVAALEADGARAAALAAGAGRVFDELLCADCLADFYVAAVEGLRAHYDLGSALDGGRDAAAFLRGRTNCSDLDLVAVRGSRPWSEKYGRGLPTTHVLTEPGHNRQQDVERRRMPSSLLMGLTTTGAGRSPSAPRRGGLAKRSSSSELARLRLPRLPKTARGSSSDPARDRDTSAGRLFAEALESSETARTSRAPRNGSRRVAPKSSAWAGRSDWVRKRLRRPDWESLDMSTAWFGTRSTLGGSQGTDGGTKRPRPPGRAATPGFVGAFR</sequence>
<feature type="region of interest" description="Disordered" evidence="1">
    <location>
        <begin position="580"/>
        <end position="614"/>
    </location>
</feature>
<feature type="chain" id="PRO_5003261107" description="Glycosyl transferase CAP10 domain-containing protein" evidence="2">
    <location>
        <begin position="18"/>
        <end position="614"/>
    </location>
</feature>
<dbReference type="KEGG" id="aaf:AURANDRAFT_66889"/>
<dbReference type="GeneID" id="20225990"/>
<reference evidence="3 4" key="1">
    <citation type="journal article" date="2011" name="Proc. Natl. Acad. Sci. U.S.A.">
        <title>Niche of harmful alga Aureococcus anophagefferens revealed through ecogenomics.</title>
        <authorList>
            <person name="Gobler C.J."/>
            <person name="Berry D.L."/>
            <person name="Dyhrman S.T."/>
            <person name="Wilhelm S.W."/>
            <person name="Salamov A."/>
            <person name="Lobanov A.V."/>
            <person name="Zhang Y."/>
            <person name="Collier J.L."/>
            <person name="Wurch L.L."/>
            <person name="Kustka A.B."/>
            <person name="Dill B.D."/>
            <person name="Shah M."/>
            <person name="VerBerkmoes N.C."/>
            <person name="Kuo A."/>
            <person name="Terry A."/>
            <person name="Pangilinan J."/>
            <person name="Lindquist E.A."/>
            <person name="Lucas S."/>
            <person name="Paulsen I.T."/>
            <person name="Hattenrath-Lehmann T.K."/>
            <person name="Talmage S.C."/>
            <person name="Walker E.A."/>
            <person name="Koch F."/>
            <person name="Burson A.M."/>
            <person name="Marcoval M.A."/>
            <person name="Tang Y.Z."/>
            <person name="Lecleir G.R."/>
            <person name="Coyne K.J."/>
            <person name="Berg G.M."/>
            <person name="Bertrand E.M."/>
            <person name="Saito M.A."/>
            <person name="Gladyshev V.N."/>
            <person name="Grigoriev I.V."/>
        </authorList>
    </citation>
    <scope>NUCLEOTIDE SEQUENCE [LARGE SCALE GENOMIC DNA]</scope>
    <source>
        <strain evidence="4">CCMP 1984</strain>
    </source>
</reference>
<accession>F0YJ62</accession>
<evidence type="ECO:0008006" key="5">
    <source>
        <dbReference type="Google" id="ProtNLM"/>
    </source>
</evidence>
<feature type="compositionally biased region" description="Basic and acidic residues" evidence="1">
    <location>
        <begin position="446"/>
        <end position="457"/>
    </location>
</feature>
<feature type="signal peptide" evidence="2">
    <location>
        <begin position="1"/>
        <end position="17"/>
    </location>
</feature>
<protein>
    <recommendedName>
        <fullName evidence="5">Glycosyl transferase CAP10 domain-containing protein</fullName>
    </recommendedName>
</protein>
<organism evidence="4">
    <name type="scientific">Aureococcus anophagefferens</name>
    <name type="common">Harmful bloom alga</name>
    <dbReference type="NCBI Taxonomy" id="44056"/>
    <lineage>
        <taxon>Eukaryota</taxon>
        <taxon>Sar</taxon>
        <taxon>Stramenopiles</taxon>
        <taxon>Ochrophyta</taxon>
        <taxon>Pelagophyceae</taxon>
        <taxon>Pelagomonadales</taxon>
        <taxon>Pelagomonadaceae</taxon>
        <taxon>Aureococcus</taxon>
    </lineage>
</organism>
<evidence type="ECO:0000256" key="1">
    <source>
        <dbReference type="SAM" id="MobiDB-lite"/>
    </source>
</evidence>